<dbReference type="Proteomes" id="UP000253850">
    <property type="component" value="Chromosome"/>
</dbReference>
<evidence type="ECO:0000313" key="3">
    <source>
        <dbReference type="Proteomes" id="UP000253850"/>
    </source>
</evidence>
<evidence type="ECO:0000313" key="2">
    <source>
        <dbReference type="EMBL" id="RXK10638.1"/>
    </source>
</evidence>
<gene>
    <name evidence="1" type="ORF">ABIV_1441</name>
    <name evidence="2" type="ORF">CRV05_04990</name>
</gene>
<evidence type="ECO:0008006" key="5">
    <source>
        <dbReference type="Google" id="ProtNLM"/>
    </source>
</evidence>
<keyword evidence="4" id="KW-1185">Reference proteome</keyword>
<dbReference type="KEGG" id="hbv:ABIV_1441"/>
<dbReference type="EMBL" id="CP031217">
    <property type="protein sequence ID" value="AXH12436.1"/>
    <property type="molecule type" value="Genomic_DNA"/>
</dbReference>
<evidence type="ECO:0000313" key="4">
    <source>
        <dbReference type="Proteomes" id="UP000289193"/>
    </source>
</evidence>
<name>A0AAX2A972_9BACT</name>
<protein>
    <recommendedName>
        <fullName evidence="5">Lipoprotein</fullName>
    </recommendedName>
</protein>
<evidence type="ECO:0000313" key="1">
    <source>
        <dbReference type="EMBL" id="AXH12436.1"/>
    </source>
</evidence>
<dbReference type="AlphaFoldDB" id="A0AAX2A972"/>
<reference evidence="2 4" key="1">
    <citation type="submission" date="2017-10" db="EMBL/GenBank/DDBJ databases">
        <title>Genomics of the genus Arcobacter.</title>
        <authorList>
            <person name="Perez-Cataluna A."/>
            <person name="Figueras M.J."/>
        </authorList>
    </citation>
    <scope>NUCLEOTIDE SEQUENCE [LARGE SCALE GENOMIC DNA]</scope>
    <source>
        <strain evidence="2 4">CECT 7835</strain>
    </source>
</reference>
<accession>A0AAX2A972</accession>
<proteinExistence type="predicted"/>
<sequence length="207" mass="24064">MKIILNAIISIFLGLFITACSVKNEKISNKNIVTENKEIETIYIQKIENDTLNLNEYLKEELLNLKKELTLNKNSSDAVIKTRILSSKMDFEHFYKQTNTTKCLNYRITKNSRICIEYGKVKIPCSKKTFYLETKIDVLKQNKELLFSKIYKKTFISSSCTKIKDSFKPSYILVKNRDYQIKKHNSELAKIIAKESIAEISKHLSTS</sequence>
<dbReference type="Proteomes" id="UP000289193">
    <property type="component" value="Unassembled WGS sequence"/>
</dbReference>
<organism evidence="2 4">
    <name type="scientific">Halarcobacter bivalviorum</name>
    <dbReference type="NCBI Taxonomy" id="663364"/>
    <lineage>
        <taxon>Bacteria</taxon>
        <taxon>Pseudomonadati</taxon>
        <taxon>Campylobacterota</taxon>
        <taxon>Epsilonproteobacteria</taxon>
        <taxon>Campylobacterales</taxon>
        <taxon>Arcobacteraceae</taxon>
        <taxon>Halarcobacter</taxon>
    </lineage>
</organism>
<dbReference type="RefSeq" id="WP_114839265.1">
    <property type="nucleotide sequence ID" value="NZ_CP031217.1"/>
</dbReference>
<dbReference type="PROSITE" id="PS51257">
    <property type="entry name" value="PROKAR_LIPOPROTEIN"/>
    <property type="match status" value="1"/>
</dbReference>
<dbReference type="EMBL" id="PDKM01000002">
    <property type="protein sequence ID" value="RXK10638.1"/>
    <property type="molecule type" value="Genomic_DNA"/>
</dbReference>
<reference evidence="1 3" key="2">
    <citation type="submission" date="2018-07" db="EMBL/GenBank/DDBJ databases">
        <title>Complete genome of the Arcobacter bivalviorum type strain LMG 26154.</title>
        <authorList>
            <person name="Miller W.G."/>
            <person name="Yee E."/>
            <person name="Bono J.L."/>
        </authorList>
    </citation>
    <scope>NUCLEOTIDE SEQUENCE [LARGE SCALE GENOMIC DNA]</scope>
    <source>
        <strain evidence="1 3">LMG 26154</strain>
    </source>
</reference>